<dbReference type="Pfam" id="PF02737">
    <property type="entry name" value="3HCDH_N"/>
    <property type="match status" value="1"/>
</dbReference>
<dbReference type="GO" id="GO:0070403">
    <property type="term" value="F:NAD+ binding"/>
    <property type="evidence" value="ECO:0007669"/>
    <property type="project" value="InterPro"/>
</dbReference>
<dbReference type="InterPro" id="IPR006108">
    <property type="entry name" value="3HC_DH_C"/>
</dbReference>
<proteinExistence type="predicted"/>
<organism evidence="4 5">
    <name type="scientific">Bordetella ansorpii</name>
    <dbReference type="NCBI Taxonomy" id="288768"/>
    <lineage>
        <taxon>Bacteria</taxon>
        <taxon>Pseudomonadati</taxon>
        <taxon>Pseudomonadota</taxon>
        <taxon>Betaproteobacteria</taxon>
        <taxon>Burkholderiales</taxon>
        <taxon>Alcaligenaceae</taxon>
        <taxon>Bordetella</taxon>
    </lineage>
</organism>
<dbReference type="InterPro" id="IPR006176">
    <property type="entry name" value="3-OHacyl-CoA_DH_NAD-bd"/>
</dbReference>
<evidence type="ECO:0000256" key="1">
    <source>
        <dbReference type="ARBA" id="ARBA00023002"/>
    </source>
</evidence>
<gene>
    <name evidence="4" type="primary">paaH_1</name>
    <name evidence="4" type="ORF">SAMEA3906486_00138</name>
</gene>
<evidence type="ECO:0000313" key="4">
    <source>
        <dbReference type="EMBL" id="SAI65397.1"/>
    </source>
</evidence>
<dbReference type="RefSeq" id="WP_066122354.1">
    <property type="nucleotide sequence ID" value="NZ_FKIF01000001.1"/>
</dbReference>
<dbReference type="OrthoDB" id="9803287at2"/>
<protein>
    <submittedName>
        <fullName evidence="4">Hydroxlacyl-CoA dehydrogenase</fullName>
        <ecNumber evidence="4">1.1.1.157</ecNumber>
    </submittedName>
</protein>
<dbReference type="Proteomes" id="UP000076848">
    <property type="component" value="Unassembled WGS sequence"/>
</dbReference>
<evidence type="ECO:0000259" key="2">
    <source>
        <dbReference type="Pfam" id="PF00725"/>
    </source>
</evidence>
<dbReference type="SUPFAM" id="SSF51735">
    <property type="entry name" value="NAD(P)-binding Rossmann-fold domains"/>
    <property type="match status" value="1"/>
</dbReference>
<dbReference type="PANTHER" id="PTHR48075:SF5">
    <property type="entry name" value="3-HYDROXYBUTYRYL-COA DEHYDROGENASE"/>
    <property type="match status" value="1"/>
</dbReference>
<dbReference type="GO" id="GO:0008691">
    <property type="term" value="F:3-hydroxybutyryl-CoA dehydrogenase activity"/>
    <property type="evidence" value="ECO:0007669"/>
    <property type="project" value="UniProtKB-EC"/>
</dbReference>
<dbReference type="InterPro" id="IPR008927">
    <property type="entry name" value="6-PGluconate_DH-like_C_sf"/>
</dbReference>
<dbReference type="EMBL" id="FKIF01000001">
    <property type="protein sequence ID" value="SAI65397.1"/>
    <property type="molecule type" value="Genomic_DNA"/>
</dbReference>
<dbReference type="GO" id="GO:0006631">
    <property type="term" value="P:fatty acid metabolic process"/>
    <property type="evidence" value="ECO:0007669"/>
    <property type="project" value="InterPro"/>
</dbReference>
<name>A0A157S4Q8_9BORD</name>
<sequence>MHAQNTKKVAIVSTGVIGANWATLFLARGYDVVATDPSPRAESALHARVAAQWPTMQALGLSPGADPARLRFTASLEEAVADASFVQESAPERIDLKVDLFRRMDAAAPAETLLASSSSGLSVTAMQQACVHPGRVVLGHPFNPPHLIPLVEVCGGEQTSAEAIQRAMDFYTDLGKRPVHVKREVSGHIANRLQAALWREAFHLVDQGVASVADIDTVIAHGPGLRWALLGPFLNMHLSGGNGGIDHMLAHLGGPIEDWWKDLGQPVLSDSLKDKVVEGVDEATGNLTPFWLETRRDKVLIELLRLKAATSLPPDAAA</sequence>
<dbReference type="InterPro" id="IPR013328">
    <property type="entry name" value="6PGD_dom2"/>
</dbReference>
<keyword evidence="5" id="KW-1185">Reference proteome</keyword>
<dbReference type="STRING" id="288768.SAMEA3906486_00138"/>
<dbReference type="EC" id="1.1.1.157" evidence="4"/>
<accession>A0A157S4Q8</accession>
<dbReference type="Gene3D" id="3.40.50.720">
    <property type="entry name" value="NAD(P)-binding Rossmann-like Domain"/>
    <property type="match status" value="1"/>
</dbReference>
<feature type="domain" description="3-hydroxyacyl-CoA dehydrogenase C-terminal" evidence="2">
    <location>
        <begin position="187"/>
        <end position="255"/>
    </location>
</feature>
<evidence type="ECO:0000259" key="3">
    <source>
        <dbReference type="Pfam" id="PF02737"/>
    </source>
</evidence>
<dbReference type="Gene3D" id="1.10.1040.10">
    <property type="entry name" value="N-(1-d-carboxylethyl)-l-norvaline Dehydrogenase, domain 2"/>
    <property type="match status" value="1"/>
</dbReference>
<dbReference type="SUPFAM" id="SSF48179">
    <property type="entry name" value="6-phosphogluconate dehydrogenase C-terminal domain-like"/>
    <property type="match status" value="1"/>
</dbReference>
<dbReference type="InterPro" id="IPR036291">
    <property type="entry name" value="NAD(P)-bd_dom_sf"/>
</dbReference>
<evidence type="ECO:0000313" key="5">
    <source>
        <dbReference type="Proteomes" id="UP000076848"/>
    </source>
</evidence>
<feature type="domain" description="3-hydroxyacyl-CoA dehydrogenase NAD binding" evidence="3">
    <location>
        <begin position="8"/>
        <end position="182"/>
    </location>
</feature>
<dbReference type="PANTHER" id="PTHR48075">
    <property type="entry name" value="3-HYDROXYACYL-COA DEHYDROGENASE FAMILY PROTEIN"/>
    <property type="match status" value="1"/>
</dbReference>
<reference evidence="4 5" key="1">
    <citation type="submission" date="2016-04" db="EMBL/GenBank/DDBJ databases">
        <authorList>
            <consortium name="Pathogen Informatics"/>
        </authorList>
    </citation>
    <scope>NUCLEOTIDE SEQUENCE [LARGE SCALE GENOMIC DNA]</scope>
    <source>
        <strain evidence="4 5">H050680373</strain>
    </source>
</reference>
<dbReference type="AlphaFoldDB" id="A0A157S4Q8"/>
<dbReference type="Pfam" id="PF00725">
    <property type="entry name" value="3HCDH"/>
    <property type="match status" value="1"/>
</dbReference>
<keyword evidence="1 4" id="KW-0560">Oxidoreductase</keyword>